<proteinExistence type="predicted"/>
<keyword evidence="2" id="KW-1185">Reference proteome</keyword>
<evidence type="ECO:0000313" key="1">
    <source>
        <dbReference type="EMBL" id="KAK7428794.1"/>
    </source>
</evidence>
<gene>
    <name evidence="1" type="ORF">QQZ08_004719</name>
</gene>
<dbReference type="EMBL" id="JAZAVK010000037">
    <property type="protein sequence ID" value="KAK7428794.1"/>
    <property type="molecule type" value="Genomic_DNA"/>
</dbReference>
<reference evidence="1 2" key="1">
    <citation type="journal article" date="2025" name="Microbiol. Resour. Announc.">
        <title>Draft genome sequences for Neonectria magnoliae and Neonectria punicea, canker pathogens of Liriodendron tulipifera and Acer saccharum in West Virginia.</title>
        <authorList>
            <person name="Petronek H.M."/>
            <person name="Kasson M.T."/>
            <person name="Metheny A.M."/>
            <person name="Stauder C.M."/>
            <person name="Lovett B."/>
            <person name="Lynch S.C."/>
            <person name="Garnas J.R."/>
            <person name="Kasson L.R."/>
            <person name="Stajich J.E."/>
        </authorList>
    </citation>
    <scope>NUCLEOTIDE SEQUENCE [LARGE SCALE GENOMIC DNA]</scope>
    <source>
        <strain evidence="1 2">NRRL 64651</strain>
    </source>
</reference>
<protein>
    <submittedName>
        <fullName evidence="1">Uncharacterized protein</fullName>
    </submittedName>
</protein>
<sequence>MRDGGLGRHSTEIDVIEPRQEGLRLEDPEVVAHIAHARDPQAVAVQIDTSHIGECLHQESQGFLQQSPLNQRPEDHRLARAQSGLDHHQLSLAKSHPTTLVPLESHLSGILPGLRGMTLRLQPPDHHHEVQPL</sequence>
<dbReference type="Proteomes" id="UP001498421">
    <property type="component" value="Unassembled WGS sequence"/>
</dbReference>
<evidence type="ECO:0000313" key="2">
    <source>
        <dbReference type="Proteomes" id="UP001498421"/>
    </source>
</evidence>
<name>A0ABR1I6Z4_9HYPO</name>
<organism evidence="1 2">
    <name type="scientific">Neonectria magnoliae</name>
    <dbReference type="NCBI Taxonomy" id="2732573"/>
    <lineage>
        <taxon>Eukaryota</taxon>
        <taxon>Fungi</taxon>
        <taxon>Dikarya</taxon>
        <taxon>Ascomycota</taxon>
        <taxon>Pezizomycotina</taxon>
        <taxon>Sordariomycetes</taxon>
        <taxon>Hypocreomycetidae</taxon>
        <taxon>Hypocreales</taxon>
        <taxon>Nectriaceae</taxon>
        <taxon>Neonectria</taxon>
    </lineage>
</organism>
<accession>A0ABR1I6Z4</accession>
<comment type="caution">
    <text evidence="1">The sequence shown here is derived from an EMBL/GenBank/DDBJ whole genome shotgun (WGS) entry which is preliminary data.</text>
</comment>